<evidence type="ECO:0000256" key="4">
    <source>
        <dbReference type="ARBA" id="ARBA00023043"/>
    </source>
</evidence>
<evidence type="ECO:0000256" key="3">
    <source>
        <dbReference type="ARBA" id="ARBA00022737"/>
    </source>
</evidence>
<evidence type="ECO:0000313" key="8">
    <source>
        <dbReference type="EMBL" id="GJJ08462.1"/>
    </source>
</evidence>
<gene>
    <name evidence="8" type="ORF">Clacol_002680</name>
</gene>
<keyword evidence="3" id="KW-0677">Repeat</keyword>
<dbReference type="AlphaFoldDB" id="A0AAV5A1F3"/>
<keyword evidence="5" id="KW-0539">Nucleus</keyword>
<keyword evidence="2" id="KW-0597">Phosphoprotein</keyword>
<dbReference type="PANTHER" id="PTHR15263">
    <property type="entry name" value="I-KAPPA-B-LIKE PROTEIN IKBL"/>
    <property type="match status" value="1"/>
</dbReference>
<reference evidence="8" key="1">
    <citation type="submission" date="2021-10" db="EMBL/GenBank/DDBJ databases">
        <title>De novo Genome Assembly of Clathrus columnatus (Basidiomycota, Fungi) Using Illumina and Nanopore Sequence Data.</title>
        <authorList>
            <person name="Ogiso-Tanaka E."/>
            <person name="Itagaki H."/>
            <person name="Hosoya T."/>
            <person name="Hosaka K."/>
        </authorList>
    </citation>
    <scope>NUCLEOTIDE SEQUENCE</scope>
    <source>
        <strain evidence="8">MO-923</strain>
    </source>
</reference>
<feature type="coiled-coil region" evidence="6">
    <location>
        <begin position="155"/>
        <end position="204"/>
    </location>
</feature>
<comment type="subcellular location">
    <subcellularLocation>
        <location evidence="1">Nucleus</location>
    </subcellularLocation>
</comment>
<dbReference type="GO" id="GO:0043124">
    <property type="term" value="P:negative regulation of canonical NF-kappaB signal transduction"/>
    <property type="evidence" value="ECO:0007669"/>
    <property type="project" value="InterPro"/>
</dbReference>
<dbReference type="EMBL" id="BPWL01000003">
    <property type="protein sequence ID" value="GJJ08462.1"/>
    <property type="molecule type" value="Genomic_DNA"/>
</dbReference>
<name>A0AAV5A1F3_9AGAM</name>
<evidence type="ECO:0000256" key="5">
    <source>
        <dbReference type="ARBA" id="ARBA00023242"/>
    </source>
</evidence>
<evidence type="ECO:0000256" key="7">
    <source>
        <dbReference type="SAM" id="MobiDB-lite"/>
    </source>
</evidence>
<organism evidence="8 9">
    <name type="scientific">Clathrus columnatus</name>
    <dbReference type="NCBI Taxonomy" id="1419009"/>
    <lineage>
        <taxon>Eukaryota</taxon>
        <taxon>Fungi</taxon>
        <taxon>Dikarya</taxon>
        <taxon>Basidiomycota</taxon>
        <taxon>Agaricomycotina</taxon>
        <taxon>Agaricomycetes</taxon>
        <taxon>Phallomycetidae</taxon>
        <taxon>Phallales</taxon>
        <taxon>Clathraceae</taxon>
        <taxon>Clathrus</taxon>
    </lineage>
</organism>
<feature type="region of interest" description="Disordered" evidence="7">
    <location>
        <begin position="1"/>
        <end position="69"/>
    </location>
</feature>
<feature type="compositionally biased region" description="Basic and acidic residues" evidence="7">
    <location>
        <begin position="1"/>
        <end position="21"/>
    </location>
</feature>
<evidence type="ECO:0000256" key="2">
    <source>
        <dbReference type="ARBA" id="ARBA00022553"/>
    </source>
</evidence>
<accession>A0AAV5A1F3</accession>
<proteinExistence type="predicted"/>
<evidence type="ECO:0000256" key="6">
    <source>
        <dbReference type="SAM" id="Coils"/>
    </source>
</evidence>
<evidence type="ECO:0000313" key="9">
    <source>
        <dbReference type="Proteomes" id="UP001050691"/>
    </source>
</evidence>
<protein>
    <submittedName>
        <fullName evidence="8">Uncharacterized protein</fullName>
    </submittedName>
</protein>
<dbReference type="GO" id="GO:0005634">
    <property type="term" value="C:nucleus"/>
    <property type="evidence" value="ECO:0007669"/>
    <property type="project" value="UniProtKB-SubCell"/>
</dbReference>
<comment type="caution">
    <text evidence="8">The sequence shown here is derived from an EMBL/GenBank/DDBJ whole genome shotgun (WGS) entry which is preliminary data.</text>
</comment>
<dbReference type="Proteomes" id="UP001050691">
    <property type="component" value="Unassembled WGS sequence"/>
</dbReference>
<dbReference type="InterPro" id="IPR038753">
    <property type="entry name" value="NFKBIL1"/>
</dbReference>
<keyword evidence="9" id="KW-1185">Reference proteome</keyword>
<dbReference type="PANTHER" id="PTHR15263:SF1">
    <property type="entry name" value="NF-KAPPA-B INHIBITOR-LIKE PROTEIN 1"/>
    <property type="match status" value="1"/>
</dbReference>
<evidence type="ECO:0000256" key="1">
    <source>
        <dbReference type="ARBA" id="ARBA00004123"/>
    </source>
</evidence>
<keyword evidence="6" id="KW-0175">Coiled coil</keyword>
<sequence>MGKLHLKETPEERLKQTEKSEHKHRKHRHRFSDSHGKLEKKRRRRNSYTSSPATAADGDPPADDPSRINLDELEAQVEDRRFREKLYDAMLDDYDNRLDSIEAQLNDYSHIPKRWKSAAGTSIRDDNVTIDPNLMDDDEYAEWVREGMWRRTHKAEIEEQDRREAEMRARKEREKQFRKESRRLEREAEAKRMAKRELKDHQRRQEVLKYYDTRWQEYTSLPDQHQLLGFTDIPWPVFPVVTTIATITEERISEFILYQLDKDNPRGRKERIREALLRWHPDKFESKLGPRLGGEKALILEGVGIVARCLNNMMNGG</sequence>
<keyword evidence="4" id="KW-0040">ANK repeat</keyword>